<dbReference type="eggNOG" id="COG0583">
    <property type="taxonomic scope" value="Bacteria"/>
</dbReference>
<proteinExistence type="inferred from homology"/>
<dbReference type="GO" id="GO:0000976">
    <property type="term" value="F:transcription cis-regulatory region binding"/>
    <property type="evidence" value="ECO:0007669"/>
    <property type="project" value="TreeGrafter"/>
</dbReference>
<dbReference type="AlphaFoldDB" id="A0A179BKT0"/>
<organism evidence="6">
    <name type="scientific">Rhizobium leguminosarum</name>
    <dbReference type="NCBI Taxonomy" id="384"/>
    <lineage>
        <taxon>Bacteria</taxon>
        <taxon>Pseudomonadati</taxon>
        <taxon>Pseudomonadota</taxon>
        <taxon>Alphaproteobacteria</taxon>
        <taxon>Hyphomicrobiales</taxon>
        <taxon>Rhizobiaceae</taxon>
        <taxon>Rhizobium/Agrobacterium group</taxon>
        <taxon>Rhizobium</taxon>
    </lineage>
</organism>
<feature type="domain" description="HTH lysR-type" evidence="5">
    <location>
        <begin position="3"/>
        <end position="60"/>
    </location>
</feature>
<evidence type="ECO:0000256" key="1">
    <source>
        <dbReference type="ARBA" id="ARBA00009437"/>
    </source>
</evidence>
<dbReference type="PRINTS" id="PR00039">
    <property type="entry name" value="HTHLYSR"/>
</dbReference>
<reference evidence="6" key="1">
    <citation type="submission" date="2016-04" db="EMBL/GenBank/DDBJ databases">
        <title>Fast-growing isolate from the root nodules of Vavilovia formosa.</title>
        <authorList>
            <person name="Kimeklis A."/>
            <person name="Safronova V."/>
            <person name="Belimov A."/>
            <person name="Andronov E."/>
        </authorList>
    </citation>
    <scope>NUCLEOTIDE SEQUENCE [LARGE SCALE GENOMIC DNA]</scope>
    <source>
        <strain evidence="6">Vaf-46</strain>
    </source>
</reference>
<gene>
    <name evidence="6" type="ORF">A4U53_03575</name>
</gene>
<evidence type="ECO:0000256" key="3">
    <source>
        <dbReference type="ARBA" id="ARBA00023125"/>
    </source>
</evidence>
<evidence type="ECO:0000256" key="4">
    <source>
        <dbReference type="ARBA" id="ARBA00023163"/>
    </source>
</evidence>
<dbReference type="Pfam" id="PF03466">
    <property type="entry name" value="LysR_substrate"/>
    <property type="match status" value="1"/>
</dbReference>
<evidence type="ECO:0000313" key="6">
    <source>
        <dbReference type="EMBL" id="OAP92347.1"/>
    </source>
</evidence>
<keyword evidence="2" id="KW-0805">Transcription regulation</keyword>
<protein>
    <submittedName>
        <fullName evidence="6">LysR family transcriptional regulator</fullName>
    </submittedName>
</protein>
<keyword evidence="3" id="KW-0238">DNA-binding</keyword>
<dbReference type="Pfam" id="PF00126">
    <property type="entry name" value="HTH_1"/>
    <property type="match status" value="1"/>
</dbReference>
<accession>A0A179BKT0</accession>
<dbReference type="PANTHER" id="PTHR30126">
    <property type="entry name" value="HTH-TYPE TRANSCRIPTIONAL REGULATOR"/>
    <property type="match status" value="1"/>
</dbReference>
<dbReference type="SUPFAM" id="SSF53850">
    <property type="entry name" value="Periplasmic binding protein-like II"/>
    <property type="match status" value="1"/>
</dbReference>
<dbReference type="Gene3D" id="1.10.10.10">
    <property type="entry name" value="Winged helix-like DNA-binding domain superfamily/Winged helix DNA-binding domain"/>
    <property type="match status" value="1"/>
</dbReference>
<dbReference type="InterPro" id="IPR036390">
    <property type="entry name" value="WH_DNA-bd_sf"/>
</dbReference>
<dbReference type="EMBL" id="LWBS01000327">
    <property type="protein sequence ID" value="OAP92347.1"/>
    <property type="molecule type" value="Genomic_DNA"/>
</dbReference>
<dbReference type="InterPro" id="IPR036388">
    <property type="entry name" value="WH-like_DNA-bd_sf"/>
</dbReference>
<keyword evidence="4" id="KW-0804">Transcription</keyword>
<dbReference type="PROSITE" id="PS50931">
    <property type="entry name" value="HTH_LYSR"/>
    <property type="match status" value="1"/>
</dbReference>
<dbReference type="SUPFAM" id="SSF46785">
    <property type="entry name" value="Winged helix' DNA-binding domain"/>
    <property type="match status" value="1"/>
</dbReference>
<evidence type="ECO:0000259" key="5">
    <source>
        <dbReference type="PROSITE" id="PS50931"/>
    </source>
</evidence>
<dbReference type="InterPro" id="IPR005119">
    <property type="entry name" value="LysR_subst-bd"/>
</dbReference>
<dbReference type="GO" id="GO:0003700">
    <property type="term" value="F:DNA-binding transcription factor activity"/>
    <property type="evidence" value="ECO:0007669"/>
    <property type="project" value="InterPro"/>
</dbReference>
<evidence type="ECO:0000256" key="2">
    <source>
        <dbReference type="ARBA" id="ARBA00023015"/>
    </source>
</evidence>
<name>A0A179BKT0_RHILE</name>
<dbReference type="Gene3D" id="3.40.190.290">
    <property type="match status" value="1"/>
</dbReference>
<comment type="caution">
    <text evidence="6">The sequence shown here is derived from an EMBL/GenBank/DDBJ whole genome shotgun (WGS) entry which is preliminary data.</text>
</comment>
<dbReference type="InterPro" id="IPR000847">
    <property type="entry name" value="LysR_HTH_N"/>
</dbReference>
<sequence>MKIDERHLIQLAAVVKAGGVTEGAALLGLAQPAMSRALSMLEKRVGEPLFVKGRRPLQATPFGLSLAEHGLVMLAASRKASDLVDSFRMGRSGGVRVGGTPFFMDALIAQFCAEFQQTHPDVRVEQSYGYLPDLRAALKADQIDLAVCPIDILEEGSGLEFQQILPGRNVIACRSTHPLLMKRRPRPGELLDYPWVAPPPGSPLLADLRALLLSFGATEIKIRYSGGSLMGVINYLKAADALTIMPHSVVFALRKEKAITALPVNIPHPERALAILTRTDAPRAPAVDHFAEFVRSGFESLRHLIKRHEEAVVWGN</sequence>
<comment type="similarity">
    <text evidence="1">Belongs to the LysR transcriptional regulatory family.</text>
</comment>
<dbReference type="PANTHER" id="PTHR30126:SF97">
    <property type="entry name" value="HTH-TYPE TRANSCRIPTIONAL REGULATOR ABGR"/>
    <property type="match status" value="1"/>
</dbReference>